<dbReference type="SUPFAM" id="SSF63882">
    <property type="entry name" value="MoeA N-terminal region -like"/>
    <property type="match status" value="1"/>
</dbReference>
<dbReference type="Pfam" id="PF00994">
    <property type="entry name" value="MoCF_biosynth"/>
    <property type="match status" value="1"/>
</dbReference>
<dbReference type="Pfam" id="PF03454">
    <property type="entry name" value="MoeA_C"/>
    <property type="match status" value="1"/>
</dbReference>
<evidence type="ECO:0000256" key="7">
    <source>
        <dbReference type="RuleBase" id="RU365090"/>
    </source>
</evidence>
<reference evidence="10" key="1">
    <citation type="journal article" date="2019" name="Int. J. Syst. Evol. Microbiol.">
        <title>The Global Catalogue of Microorganisms (GCM) 10K type strain sequencing project: providing services to taxonomists for standard genome sequencing and annotation.</title>
        <authorList>
            <consortium name="The Broad Institute Genomics Platform"/>
            <consortium name="The Broad Institute Genome Sequencing Center for Infectious Disease"/>
            <person name="Wu L."/>
            <person name="Ma J."/>
        </authorList>
    </citation>
    <scope>NUCLEOTIDE SEQUENCE [LARGE SCALE GENOMIC DNA]</scope>
    <source>
        <strain evidence="10">NBRC 106348</strain>
    </source>
</reference>
<dbReference type="PANTHER" id="PTHR10192">
    <property type="entry name" value="MOLYBDOPTERIN BIOSYNTHESIS PROTEIN"/>
    <property type="match status" value="1"/>
</dbReference>
<dbReference type="SUPFAM" id="SSF53218">
    <property type="entry name" value="Molybdenum cofactor biosynthesis proteins"/>
    <property type="match status" value="1"/>
</dbReference>
<dbReference type="InterPro" id="IPR005110">
    <property type="entry name" value="MoeA_linker/N"/>
</dbReference>
<comment type="pathway">
    <text evidence="2 7">Cofactor biosynthesis; molybdopterin biosynthesis.</text>
</comment>
<evidence type="ECO:0000256" key="1">
    <source>
        <dbReference type="ARBA" id="ARBA00002901"/>
    </source>
</evidence>
<accession>A0ABQ6I453</accession>
<keyword evidence="7" id="KW-0479">Metal-binding</keyword>
<dbReference type="EMBL" id="BSUK01000001">
    <property type="protein sequence ID" value="GMA25280.1"/>
    <property type="molecule type" value="Genomic_DNA"/>
</dbReference>
<comment type="similarity">
    <text evidence="3 7">Belongs to the MoeA family.</text>
</comment>
<dbReference type="InterPro" id="IPR038987">
    <property type="entry name" value="MoeA-like"/>
</dbReference>
<protein>
    <recommendedName>
        <fullName evidence="7">Molybdopterin molybdenumtransferase</fullName>
        <ecNumber evidence="7">2.10.1.1</ecNumber>
    </recommendedName>
</protein>
<evidence type="ECO:0000259" key="8">
    <source>
        <dbReference type="SMART" id="SM00852"/>
    </source>
</evidence>
<keyword evidence="5 7" id="KW-0501">Molybdenum cofactor biosynthesis</keyword>
<dbReference type="Pfam" id="PF03453">
    <property type="entry name" value="MoeA_N"/>
    <property type="match status" value="1"/>
</dbReference>
<feature type="domain" description="MoaB/Mog" evidence="8">
    <location>
        <begin position="111"/>
        <end position="261"/>
    </location>
</feature>
<dbReference type="InterPro" id="IPR036688">
    <property type="entry name" value="MoeA_C_domain_IV_sf"/>
</dbReference>
<dbReference type="InterPro" id="IPR001453">
    <property type="entry name" value="MoaB/Mog_dom"/>
</dbReference>
<dbReference type="PANTHER" id="PTHR10192:SF5">
    <property type="entry name" value="GEPHYRIN"/>
    <property type="match status" value="1"/>
</dbReference>
<dbReference type="Gene3D" id="3.90.105.10">
    <property type="entry name" value="Molybdopterin biosynthesis moea protein, domain 2"/>
    <property type="match status" value="1"/>
</dbReference>
<comment type="cofactor">
    <cofactor evidence="7">
        <name>Mg(2+)</name>
        <dbReference type="ChEBI" id="CHEBI:18420"/>
    </cofactor>
</comment>
<keyword evidence="7" id="KW-0808">Transferase</keyword>
<sequence length="343" mass="34505">MAEPIPAGHVGDRLLPGTAAPIMTGAPVPGGADAVVRIEDVLPPRFGQAVGDRVSFTAPVDVGTFVRRAGSDVSSGDVLLPAGSPLGAAQLGALVASGIDRVRVADAPRVLLVSTGSEVRGAGETLGPGQVHDANGASLAASLRVVGADVRVRTVADDVAAFRSVLAAPDHAGWAPDLVVTTGGVSAGAYEVVRLGLGALADDGLADVWFGHVAMQPGGPQGLATVAVGPDGGRVPLVAFPGNPVSALASFELFLRPVLAQATGLRPVRRGRGRAPLADAVDSPPALHQVRRGMLDDVGRVVLVGGPGSHLLARYAEATVLVHVPLGVAHLDAGDEVEYEEIG</sequence>
<comment type="caution">
    <text evidence="9">The sequence shown here is derived from an EMBL/GenBank/DDBJ whole genome shotgun (WGS) entry which is preliminary data.</text>
</comment>
<evidence type="ECO:0000313" key="10">
    <source>
        <dbReference type="Proteomes" id="UP001157091"/>
    </source>
</evidence>
<dbReference type="SUPFAM" id="SSF63867">
    <property type="entry name" value="MoeA C-terminal domain-like"/>
    <property type="match status" value="1"/>
</dbReference>
<gene>
    <name evidence="9" type="ORF">GCM10025864_30390</name>
</gene>
<comment type="catalytic activity">
    <reaction evidence="6">
        <text>adenylyl-molybdopterin + molybdate = Mo-molybdopterin + AMP + H(+)</text>
        <dbReference type="Rhea" id="RHEA:35047"/>
        <dbReference type="ChEBI" id="CHEBI:15378"/>
        <dbReference type="ChEBI" id="CHEBI:36264"/>
        <dbReference type="ChEBI" id="CHEBI:62727"/>
        <dbReference type="ChEBI" id="CHEBI:71302"/>
        <dbReference type="ChEBI" id="CHEBI:456215"/>
        <dbReference type="EC" id="2.10.1.1"/>
    </reaction>
</comment>
<dbReference type="Gene3D" id="2.40.340.10">
    <property type="entry name" value="MoeA, C-terminal, domain IV"/>
    <property type="match status" value="1"/>
</dbReference>
<evidence type="ECO:0000256" key="5">
    <source>
        <dbReference type="ARBA" id="ARBA00023150"/>
    </source>
</evidence>
<dbReference type="SMART" id="SM00852">
    <property type="entry name" value="MoCF_biosynth"/>
    <property type="match status" value="1"/>
</dbReference>
<evidence type="ECO:0000256" key="4">
    <source>
        <dbReference type="ARBA" id="ARBA00022505"/>
    </source>
</evidence>
<keyword evidence="4 7" id="KW-0500">Molybdenum</keyword>
<dbReference type="CDD" id="cd00887">
    <property type="entry name" value="MoeA"/>
    <property type="match status" value="1"/>
</dbReference>
<evidence type="ECO:0000256" key="6">
    <source>
        <dbReference type="ARBA" id="ARBA00047317"/>
    </source>
</evidence>
<evidence type="ECO:0000313" key="9">
    <source>
        <dbReference type="EMBL" id="GMA25280.1"/>
    </source>
</evidence>
<dbReference type="Gene3D" id="3.40.980.10">
    <property type="entry name" value="MoaB/Mog-like domain"/>
    <property type="match status" value="1"/>
</dbReference>
<dbReference type="Gene3D" id="2.170.190.11">
    <property type="entry name" value="Molybdopterin biosynthesis moea protein, domain 3"/>
    <property type="match status" value="1"/>
</dbReference>
<comment type="function">
    <text evidence="1 7">Catalyzes the insertion of molybdate into adenylated molybdopterin with the concomitant release of AMP.</text>
</comment>
<keyword evidence="10" id="KW-1185">Reference proteome</keyword>
<evidence type="ECO:0000256" key="3">
    <source>
        <dbReference type="ARBA" id="ARBA00010763"/>
    </source>
</evidence>
<dbReference type="Proteomes" id="UP001157091">
    <property type="component" value="Unassembled WGS sequence"/>
</dbReference>
<keyword evidence="7" id="KW-0460">Magnesium</keyword>
<proteinExistence type="inferred from homology"/>
<organism evidence="9 10">
    <name type="scientific">Luteimicrobium album</name>
    <dbReference type="NCBI Taxonomy" id="1054550"/>
    <lineage>
        <taxon>Bacteria</taxon>
        <taxon>Bacillati</taxon>
        <taxon>Actinomycetota</taxon>
        <taxon>Actinomycetes</taxon>
        <taxon>Micrococcales</taxon>
        <taxon>Luteimicrobium</taxon>
    </lineage>
</organism>
<dbReference type="InterPro" id="IPR036135">
    <property type="entry name" value="MoeA_linker/N_sf"/>
</dbReference>
<dbReference type="EC" id="2.10.1.1" evidence="7"/>
<dbReference type="InterPro" id="IPR036425">
    <property type="entry name" value="MoaB/Mog-like_dom_sf"/>
</dbReference>
<name>A0ABQ6I453_9MICO</name>
<evidence type="ECO:0000256" key="2">
    <source>
        <dbReference type="ARBA" id="ARBA00005046"/>
    </source>
</evidence>
<dbReference type="InterPro" id="IPR005111">
    <property type="entry name" value="MoeA_C_domain_IV"/>
</dbReference>